<keyword evidence="3" id="KW-1185">Reference proteome</keyword>
<protein>
    <submittedName>
        <fullName evidence="2">Uncharacterized protein</fullName>
    </submittedName>
</protein>
<proteinExistence type="predicted"/>
<evidence type="ECO:0000313" key="2">
    <source>
        <dbReference type="EMBL" id="KAB1202473.1"/>
    </source>
</evidence>
<dbReference type="EMBL" id="RXIC02000026">
    <property type="protein sequence ID" value="KAB1202473.1"/>
    <property type="molecule type" value="Genomic_DNA"/>
</dbReference>
<dbReference type="AlphaFoldDB" id="A0A6A1UQE6"/>
<organism evidence="2 3">
    <name type="scientific">Morella rubra</name>
    <name type="common">Chinese bayberry</name>
    <dbReference type="NCBI Taxonomy" id="262757"/>
    <lineage>
        <taxon>Eukaryota</taxon>
        <taxon>Viridiplantae</taxon>
        <taxon>Streptophyta</taxon>
        <taxon>Embryophyta</taxon>
        <taxon>Tracheophyta</taxon>
        <taxon>Spermatophyta</taxon>
        <taxon>Magnoliopsida</taxon>
        <taxon>eudicotyledons</taxon>
        <taxon>Gunneridae</taxon>
        <taxon>Pentapetalae</taxon>
        <taxon>rosids</taxon>
        <taxon>fabids</taxon>
        <taxon>Fagales</taxon>
        <taxon>Myricaceae</taxon>
        <taxon>Morella</taxon>
    </lineage>
</organism>
<comment type="caution">
    <text evidence="2">The sequence shown here is derived from an EMBL/GenBank/DDBJ whole genome shotgun (WGS) entry which is preliminary data.</text>
</comment>
<reference evidence="2 3" key="1">
    <citation type="journal article" date="2019" name="Plant Biotechnol. J.">
        <title>The red bayberry genome and genetic basis of sex determination.</title>
        <authorList>
            <person name="Jia H.M."/>
            <person name="Jia H.J."/>
            <person name="Cai Q.L."/>
            <person name="Wang Y."/>
            <person name="Zhao H.B."/>
            <person name="Yang W.F."/>
            <person name="Wang G.Y."/>
            <person name="Li Y.H."/>
            <person name="Zhan D.L."/>
            <person name="Shen Y.T."/>
            <person name="Niu Q.F."/>
            <person name="Chang L."/>
            <person name="Qiu J."/>
            <person name="Zhao L."/>
            <person name="Xie H.B."/>
            <person name="Fu W.Y."/>
            <person name="Jin J."/>
            <person name="Li X.W."/>
            <person name="Jiao Y."/>
            <person name="Zhou C.C."/>
            <person name="Tu T."/>
            <person name="Chai C.Y."/>
            <person name="Gao J.L."/>
            <person name="Fan L.J."/>
            <person name="van de Weg E."/>
            <person name="Wang J.Y."/>
            <person name="Gao Z.S."/>
        </authorList>
    </citation>
    <scope>NUCLEOTIDE SEQUENCE [LARGE SCALE GENOMIC DNA]</scope>
    <source>
        <tissue evidence="2">Leaves</tissue>
    </source>
</reference>
<dbReference type="Proteomes" id="UP000516437">
    <property type="component" value="Chromosome 8"/>
</dbReference>
<evidence type="ECO:0000256" key="1">
    <source>
        <dbReference type="SAM" id="MobiDB-lite"/>
    </source>
</evidence>
<evidence type="ECO:0000313" key="3">
    <source>
        <dbReference type="Proteomes" id="UP000516437"/>
    </source>
</evidence>
<feature type="region of interest" description="Disordered" evidence="1">
    <location>
        <begin position="52"/>
        <end position="102"/>
    </location>
</feature>
<gene>
    <name evidence="2" type="ORF">CJ030_MR8G000124</name>
</gene>
<name>A0A6A1UQE6_9ROSI</name>
<accession>A0A6A1UQE6</accession>
<sequence>MDVINSSLLLGQLCLNHLSTAPYPTPPPLLIPFSSDRLRLLVILASSESNLNIAEKDEESRTTGVQEEPTGADKDVHSFATADEEEEGEKAAASATSVKEDV</sequence>